<dbReference type="GO" id="GO:0004553">
    <property type="term" value="F:hydrolase activity, hydrolyzing O-glycosyl compounds"/>
    <property type="evidence" value="ECO:0007669"/>
    <property type="project" value="InterPro"/>
</dbReference>
<organism evidence="3 4">
    <name type="scientific">Mariniflexile litorale</name>
    <dbReference type="NCBI Taxonomy" id="3045158"/>
    <lineage>
        <taxon>Bacteria</taxon>
        <taxon>Pseudomonadati</taxon>
        <taxon>Bacteroidota</taxon>
        <taxon>Flavobacteriia</taxon>
        <taxon>Flavobacteriales</taxon>
        <taxon>Flavobacteriaceae</taxon>
        <taxon>Mariniflexile</taxon>
    </lineage>
</organism>
<dbReference type="PROSITE" id="PS51762">
    <property type="entry name" value="GH16_2"/>
    <property type="match status" value="1"/>
</dbReference>
<evidence type="ECO:0000256" key="1">
    <source>
        <dbReference type="ARBA" id="ARBA00006865"/>
    </source>
</evidence>
<keyword evidence="3" id="KW-0378">Hydrolase</keyword>
<dbReference type="Proteomes" id="UP001224325">
    <property type="component" value="Chromosome"/>
</dbReference>
<evidence type="ECO:0000259" key="2">
    <source>
        <dbReference type="PROSITE" id="PS51762"/>
    </source>
</evidence>
<comment type="similarity">
    <text evidence="1">Belongs to the glycosyl hydrolase 16 family.</text>
</comment>
<proteinExistence type="inferred from homology"/>
<dbReference type="InterPro" id="IPR000757">
    <property type="entry name" value="Beta-glucanase-like"/>
</dbReference>
<dbReference type="GO" id="GO:0005975">
    <property type="term" value="P:carbohydrate metabolic process"/>
    <property type="evidence" value="ECO:0007669"/>
    <property type="project" value="InterPro"/>
</dbReference>
<dbReference type="CDD" id="cd08023">
    <property type="entry name" value="GH16_laminarinase_like"/>
    <property type="match status" value="1"/>
</dbReference>
<name>A0AAU7EGX2_9FLAO</name>
<keyword evidence="4" id="KW-1185">Reference proteome</keyword>
<accession>A0AAU7EGX2</accession>
<gene>
    <name evidence="3" type="ORF">QLS71_002350</name>
</gene>
<dbReference type="RefSeq" id="WP_308991136.1">
    <property type="nucleotide sequence ID" value="NZ_CP155618.1"/>
</dbReference>
<dbReference type="PANTHER" id="PTHR10963:SF55">
    <property type="entry name" value="GLYCOSIDE HYDROLASE FAMILY 16 PROTEIN"/>
    <property type="match status" value="1"/>
</dbReference>
<dbReference type="EMBL" id="CP155618">
    <property type="protein sequence ID" value="XBL14869.1"/>
    <property type="molecule type" value="Genomic_DNA"/>
</dbReference>
<feature type="domain" description="GH16" evidence="2">
    <location>
        <begin position="25"/>
        <end position="290"/>
    </location>
</feature>
<reference evidence="3" key="1">
    <citation type="submission" date="2024-04" db="EMBL/GenBank/DDBJ databases">
        <title>Mariniflexile litorale, isolated from the shallow sediments of the Sea of Japan.</title>
        <authorList>
            <person name="Romanenko L."/>
            <person name="Isaeva M."/>
        </authorList>
    </citation>
    <scope>NUCLEOTIDE SEQUENCE [LARGE SCALE GENOMIC DNA]</scope>
    <source>
        <strain evidence="3">KMM 9835</strain>
    </source>
</reference>
<dbReference type="AlphaFoldDB" id="A0AAU7EGX2"/>
<protein>
    <submittedName>
        <fullName evidence="3">Glycoside hydrolase family 16 protein</fullName>
    </submittedName>
</protein>
<evidence type="ECO:0000313" key="4">
    <source>
        <dbReference type="Proteomes" id="UP001224325"/>
    </source>
</evidence>
<dbReference type="PANTHER" id="PTHR10963">
    <property type="entry name" value="GLYCOSYL HYDROLASE-RELATED"/>
    <property type="match status" value="1"/>
</dbReference>
<dbReference type="SUPFAM" id="SSF49899">
    <property type="entry name" value="Concanavalin A-like lectins/glucanases"/>
    <property type="match status" value="1"/>
</dbReference>
<dbReference type="Gene3D" id="2.60.120.200">
    <property type="match status" value="1"/>
</dbReference>
<dbReference type="InterPro" id="IPR050546">
    <property type="entry name" value="Glycosyl_Hydrlase_16"/>
</dbReference>
<dbReference type="InterPro" id="IPR013320">
    <property type="entry name" value="ConA-like_dom_sf"/>
</dbReference>
<evidence type="ECO:0000313" key="3">
    <source>
        <dbReference type="EMBL" id="XBL14869.1"/>
    </source>
</evidence>
<sequence>MSKIWIKSVFYSVSVFVLFFLKSCSGSKSNTTQVKGYQLIWNDEFNVDGLPNKNNWNYETGFVRNEEAQWYQKENAVCKDGFLIIEVKKETKPNPDFISKSTADWRKNRDSIYLTSSCLITKDKQEWKYGRFEIKAKIPVEMGLWPAFWTLGVEHNWPANGEIDIMEFYKGKILANIAWEGDKKWKPVWDSKTYLLESFNNNNWANEFHIWRMDWDEKAIKLYVDNQLLNEVDLSNTFNGTNKNINPFHQSHYLLLNLAVGGMNGGDFLNTNFPAPFIIDYVRVYKKDKK</sequence>
<dbReference type="KEGG" id="mlil:QLS71_002350"/>
<dbReference type="Pfam" id="PF00722">
    <property type="entry name" value="Glyco_hydro_16"/>
    <property type="match status" value="1"/>
</dbReference>